<evidence type="ECO:0000313" key="3">
    <source>
        <dbReference type="Proteomes" id="UP000050525"/>
    </source>
</evidence>
<dbReference type="Proteomes" id="UP000050525">
    <property type="component" value="Unassembled WGS sequence"/>
</dbReference>
<proteinExistence type="predicted"/>
<name>A0A151MI45_ALLMI</name>
<dbReference type="AlphaFoldDB" id="A0A151MI45"/>
<gene>
    <name evidence="2" type="ORF">Y1Q_0004641</name>
</gene>
<comment type="caution">
    <text evidence="2">The sequence shown here is derived from an EMBL/GenBank/DDBJ whole genome shotgun (WGS) entry which is preliminary data.</text>
</comment>
<accession>A0A151MI45</accession>
<sequence>MLAVASGLRCSDDHPGSSISGSVTRPPKKNADSEDKKKTEGPMSGNRNNSTCRLEFISTGQIVNVHN</sequence>
<feature type="region of interest" description="Disordered" evidence="1">
    <location>
        <begin position="1"/>
        <end position="52"/>
    </location>
</feature>
<protein>
    <submittedName>
        <fullName evidence="2">Uncharacterized protein</fullName>
    </submittedName>
</protein>
<evidence type="ECO:0000256" key="1">
    <source>
        <dbReference type="SAM" id="MobiDB-lite"/>
    </source>
</evidence>
<keyword evidence="3" id="KW-1185">Reference proteome</keyword>
<reference evidence="2 3" key="1">
    <citation type="journal article" date="2012" name="Genome Biol.">
        <title>Sequencing three crocodilian genomes to illuminate the evolution of archosaurs and amniotes.</title>
        <authorList>
            <person name="St John J.A."/>
            <person name="Braun E.L."/>
            <person name="Isberg S.R."/>
            <person name="Miles L.G."/>
            <person name="Chong A.Y."/>
            <person name="Gongora J."/>
            <person name="Dalzell P."/>
            <person name="Moran C."/>
            <person name="Bed'hom B."/>
            <person name="Abzhanov A."/>
            <person name="Burgess S.C."/>
            <person name="Cooksey A.M."/>
            <person name="Castoe T.A."/>
            <person name="Crawford N.G."/>
            <person name="Densmore L.D."/>
            <person name="Drew J.C."/>
            <person name="Edwards S.V."/>
            <person name="Faircloth B.C."/>
            <person name="Fujita M.K."/>
            <person name="Greenwold M.J."/>
            <person name="Hoffmann F.G."/>
            <person name="Howard J.M."/>
            <person name="Iguchi T."/>
            <person name="Janes D.E."/>
            <person name="Khan S.Y."/>
            <person name="Kohno S."/>
            <person name="de Koning A.J."/>
            <person name="Lance S.L."/>
            <person name="McCarthy F.M."/>
            <person name="McCormack J.E."/>
            <person name="Merchant M.E."/>
            <person name="Peterson D.G."/>
            <person name="Pollock D.D."/>
            <person name="Pourmand N."/>
            <person name="Raney B.J."/>
            <person name="Roessler K.A."/>
            <person name="Sanford J.R."/>
            <person name="Sawyer R.H."/>
            <person name="Schmidt C.J."/>
            <person name="Triplett E.W."/>
            <person name="Tuberville T.D."/>
            <person name="Venegas-Anaya M."/>
            <person name="Howard J.T."/>
            <person name="Jarvis E.D."/>
            <person name="Guillette L.J.Jr."/>
            <person name="Glenn T.C."/>
            <person name="Green R.E."/>
            <person name="Ray D.A."/>
        </authorList>
    </citation>
    <scope>NUCLEOTIDE SEQUENCE [LARGE SCALE GENOMIC DNA]</scope>
    <source>
        <strain evidence="2">KSC_2009_1</strain>
    </source>
</reference>
<evidence type="ECO:0000313" key="2">
    <source>
        <dbReference type="EMBL" id="KYO24060.1"/>
    </source>
</evidence>
<feature type="compositionally biased region" description="Basic and acidic residues" evidence="1">
    <location>
        <begin position="29"/>
        <end position="40"/>
    </location>
</feature>
<organism evidence="2 3">
    <name type="scientific">Alligator mississippiensis</name>
    <name type="common">American alligator</name>
    <dbReference type="NCBI Taxonomy" id="8496"/>
    <lineage>
        <taxon>Eukaryota</taxon>
        <taxon>Metazoa</taxon>
        <taxon>Chordata</taxon>
        <taxon>Craniata</taxon>
        <taxon>Vertebrata</taxon>
        <taxon>Euteleostomi</taxon>
        <taxon>Archelosauria</taxon>
        <taxon>Archosauria</taxon>
        <taxon>Crocodylia</taxon>
        <taxon>Alligatoridae</taxon>
        <taxon>Alligatorinae</taxon>
        <taxon>Alligator</taxon>
    </lineage>
</organism>
<dbReference type="EMBL" id="AKHW03006155">
    <property type="protein sequence ID" value="KYO24060.1"/>
    <property type="molecule type" value="Genomic_DNA"/>
</dbReference>